<dbReference type="RefSeq" id="WP_207726934.1">
    <property type="nucleotide sequence ID" value="NZ_JACHEN010000010.1"/>
</dbReference>
<dbReference type="PANTHER" id="PTHR33734">
    <property type="entry name" value="LYSM DOMAIN-CONTAINING GPI-ANCHORED PROTEIN 2"/>
    <property type="match status" value="1"/>
</dbReference>
<dbReference type="Gene3D" id="3.10.350.10">
    <property type="entry name" value="LysM domain"/>
    <property type="match status" value="4"/>
</dbReference>
<feature type="domain" description="LysM" evidence="1">
    <location>
        <begin position="30"/>
        <end position="74"/>
    </location>
</feature>
<dbReference type="SMART" id="SM00257">
    <property type="entry name" value="LysM"/>
    <property type="match status" value="4"/>
</dbReference>
<feature type="domain" description="LysM" evidence="1">
    <location>
        <begin position="81"/>
        <end position="125"/>
    </location>
</feature>
<comment type="caution">
    <text evidence="2">The sequence shown here is derived from an EMBL/GenBank/DDBJ whole genome shotgun (WGS) entry which is preliminary data.</text>
</comment>
<feature type="domain" description="LysM" evidence="1">
    <location>
        <begin position="217"/>
        <end position="261"/>
    </location>
</feature>
<dbReference type="GO" id="GO:0008932">
    <property type="term" value="F:lytic endotransglycosylase activity"/>
    <property type="evidence" value="ECO:0007669"/>
    <property type="project" value="TreeGrafter"/>
</dbReference>
<dbReference type="PANTHER" id="PTHR33734:SF22">
    <property type="entry name" value="MEMBRANE-BOUND LYTIC MUREIN TRANSGLYCOSYLASE D"/>
    <property type="match status" value="1"/>
</dbReference>
<dbReference type="EMBL" id="JACHEN010000010">
    <property type="protein sequence ID" value="MBB6215768.1"/>
    <property type="molecule type" value="Genomic_DNA"/>
</dbReference>
<dbReference type="Pfam" id="PF01476">
    <property type="entry name" value="LysM"/>
    <property type="match status" value="4"/>
</dbReference>
<protein>
    <submittedName>
        <fullName evidence="2">LysM repeat protein</fullName>
    </submittedName>
</protein>
<dbReference type="Proteomes" id="UP000579281">
    <property type="component" value="Unassembled WGS sequence"/>
</dbReference>
<dbReference type="InterPro" id="IPR036779">
    <property type="entry name" value="LysM_dom_sf"/>
</dbReference>
<dbReference type="AlphaFoldDB" id="A0A841KUB0"/>
<organism evidence="2 3">
    <name type="scientific">Anaerosolibacter carboniphilus</name>
    <dbReference type="NCBI Taxonomy" id="1417629"/>
    <lineage>
        <taxon>Bacteria</taxon>
        <taxon>Bacillati</taxon>
        <taxon>Bacillota</taxon>
        <taxon>Clostridia</taxon>
        <taxon>Peptostreptococcales</taxon>
        <taxon>Thermotaleaceae</taxon>
        <taxon>Anaerosolibacter</taxon>
    </lineage>
</organism>
<proteinExistence type="predicted"/>
<evidence type="ECO:0000259" key="1">
    <source>
        <dbReference type="PROSITE" id="PS51782"/>
    </source>
</evidence>
<reference evidence="2 3" key="1">
    <citation type="submission" date="2020-08" db="EMBL/GenBank/DDBJ databases">
        <title>Genomic Encyclopedia of Type Strains, Phase IV (KMG-IV): sequencing the most valuable type-strain genomes for metagenomic binning, comparative biology and taxonomic classification.</title>
        <authorList>
            <person name="Goeker M."/>
        </authorList>
    </citation>
    <scope>NUCLEOTIDE SEQUENCE [LARGE SCALE GENOMIC DNA]</scope>
    <source>
        <strain evidence="2 3">DSM 103526</strain>
    </source>
</reference>
<dbReference type="PROSITE" id="PS51782">
    <property type="entry name" value="LYSM"/>
    <property type="match status" value="4"/>
</dbReference>
<dbReference type="SUPFAM" id="SSF54106">
    <property type="entry name" value="LysM domain"/>
    <property type="match status" value="4"/>
</dbReference>
<keyword evidence="3" id="KW-1185">Reference proteome</keyword>
<dbReference type="InterPro" id="IPR018392">
    <property type="entry name" value="LysM"/>
</dbReference>
<accession>A0A841KUB0</accession>
<name>A0A841KUB0_9FIRM</name>
<feature type="domain" description="LysM" evidence="1">
    <location>
        <begin position="144"/>
        <end position="188"/>
    </location>
</feature>
<evidence type="ECO:0000313" key="2">
    <source>
        <dbReference type="EMBL" id="MBB6215768.1"/>
    </source>
</evidence>
<gene>
    <name evidence="2" type="ORF">HNQ80_001859</name>
</gene>
<sequence>MINLKKLILSSTIGLSIFAGSMGMTYGQDTIYKVQAGDTFWIISQKYGITIESLMRANDATEKTVLYAGQSIIIPTATADKLHTVQSGDTFWIISQKYGVDINLLMKTNNATQSTVLNVGDKIIIPTNTTTTNNTTTRTAVQVKTYTVQAGDTYWIISQKLGVDIRKLMDFNGHTEKTVLYTGQQIKIPPVETTDTTQTSSSAPTQNTELKPYITYTSYTVQKGDDFWKISLKFGISMYELMKVNNMSEATVLNIGDQLKIPVHHVPVKPTPGSQYGEYLDWWTEAQYVVPIGAQYKMTDFYTGKSWNMKRTMGANHADCEPVTKADAEVMKSVWDGAYSWKTRPVIVEYNGRKIAASAASMPHDVQTITDNEFGGHMDVHFANSTRHKDGEIDWDHQANIKIAAGIK</sequence>
<dbReference type="CDD" id="cd00118">
    <property type="entry name" value="LysM"/>
    <property type="match status" value="4"/>
</dbReference>
<evidence type="ECO:0000313" key="3">
    <source>
        <dbReference type="Proteomes" id="UP000579281"/>
    </source>
</evidence>